<dbReference type="InterPro" id="IPR006626">
    <property type="entry name" value="PbH1"/>
</dbReference>
<keyword evidence="7" id="KW-0677">Repeat</keyword>
<name>A0A5A7QFS8_STRAF</name>
<dbReference type="GO" id="GO:0071555">
    <property type="term" value="P:cell wall organization"/>
    <property type="evidence" value="ECO:0007669"/>
    <property type="project" value="UniProtKB-KW"/>
</dbReference>
<evidence type="ECO:0000256" key="5">
    <source>
        <dbReference type="ARBA" id="ARBA00022525"/>
    </source>
</evidence>
<organism evidence="15 16">
    <name type="scientific">Striga asiatica</name>
    <name type="common">Asiatic witchweed</name>
    <name type="synonym">Buchnera asiatica</name>
    <dbReference type="NCBI Taxonomy" id="4170"/>
    <lineage>
        <taxon>Eukaryota</taxon>
        <taxon>Viridiplantae</taxon>
        <taxon>Streptophyta</taxon>
        <taxon>Embryophyta</taxon>
        <taxon>Tracheophyta</taxon>
        <taxon>Spermatophyta</taxon>
        <taxon>Magnoliopsida</taxon>
        <taxon>eudicotyledons</taxon>
        <taxon>Gunneridae</taxon>
        <taxon>Pentapetalae</taxon>
        <taxon>asterids</taxon>
        <taxon>lamiids</taxon>
        <taxon>Lamiales</taxon>
        <taxon>Orobanchaceae</taxon>
        <taxon>Buchnereae</taxon>
        <taxon>Striga</taxon>
    </lineage>
</organism>
<evidence type="ECO:0000256" key="1">
    <source>
        <dbReference type="ARBA" id="ARBA00004191"/>
    </source>
</evidence>
<evidence type="ECO:0000256" key="12">
    <source>
        <dbReference type="PROSITE-ProRule" id="PRU10052"/>
    </source>
</evidence>
<keyword evidence="4" id="KW-0134">Cell wall</keyword>
<dbReference type="GO" id="GO:0016829">
    <property type="term" value="F:lyase activity"/>
    <property type="evidence" value="ECO:0007669"/>
    <property type="project" value="UniProtKB-KW"/>
</dbReference>
<evidence type="ECO:0000256" key="9">
    <source>
        <dbReference type="ARBA" id="ARBA00023295"/>
    </source>
</evidence>
<evidence type="ECO:0000256" key="13">
    <source>
        <dbReference type="RuleBase" id="RU361169"/>
    </source>
</evidence>
<keyword evidence="8 13" id="KW-0378">Hydrolase</keyword>
<dbReference type="Gene3D" id="2.160.20.10">
    <property type="entry name" value="Single-stranded right-handed beta-helix, Pectin lyase-like"/>
    <property type="match status" value="1"/>
</dbReference>
<dbReference type="PANTHER" id="PTHR31375">
    <property type="match status" value="1"/>
</dbReference>
<dbReference type="Proteomes" id="UP000325081">
    <property type="component" value="Unassembled WGS sequence"/>
</dbReference>
<dbReference type="EMBL" id="BKCP01006848">
    <property type="protein sequence ID" value="GER44135.1"/>
    <property type="molecule type" value="Genomic_DNA"/>
</dbReference>
<evidence type="ECO:0000256" key="10">
    <source>
        <dbReference type="ARBA" id="ARBA00023316"/>
    </source>
</evidence>
<feature type="chain" id="PRO_5022684473" description="endo-polygalacturonase" evidence="14">
    <location>
        <begin position="21"/>
        <end position="411"/>
    </location>
</feature>
<evidence type="ECO:0000256" key="2">
    <source>
        <dbReference type="ARBA" id="ARBA00008834"/>
    </source>
</evidence>
<dbReference type="AlphaFoldDB" id="A0A5A7QFS8"/>
<keyword evidence="16" id="KW-1185">Reference proteome</keyword>
<evidence type="ECO:0000256" key="11">
    <source>
        <dbReference type="ARBA" id="ARBA00034074"/>
    </source>
</evidence>
<comment type="catalytic activity">
    <reaction evidence="11">
        <text>(1,4-alpha-D-galacturonosyl)n+m + H2O = (1,4-alpha-D-galacturonosyl)n + (1,4-alpha-D-galacturonosyl)m.</text>
        <dbReference type="EC" id="3.2.1.15"/>
    </reaction>
</comment>
<dbReference type="Pfam" id="PF00295">
    <property type="entry name" value="Glyco_hydro_28"/>
    <property type="match status" value="1"/>
</dbReference>
<dbReference type="InterPro" id="IPR011050">
    <property type="entry name" value="Pectin_lyase_fold/virulence"/>
</dbReference>
<protein>
    <recommendedName>
        <fullName evidence="3">endo-polygalacturonase</fullName>
        <ecNumber evidence="3">3.2.1.15</ecNumber>
    </recommendedName>
</protein>
<evidence type="ECO:0000256" key="3">
    <source>
        <dbReference type="ARBA" id="ARBA00012736"/>
    </source>
</evidence>
<dbReference type="InterPro" id="IPR012334">
    <property type="entry name" value="Pectin_lyas_fold"/>
</dbReference>
<evidence type="ECO:0000256" key="7">
    <source>
        <dbReference type="ARBA" id="ARBA00022737"/>
    </source>
</evidence>
<gene>
    <name evidence="15" type="ORF">STAS_21015</name>
</gene>
<dbReference type="FunFam" id="2.160.20.10:FF:000032">
    <property type="entry name" value="Pectin lyase-like superfamily protein"/>
    <property type="match status" value="1"/>
</dbReference>
<evidence type="ECO:0000313" key="16">
    <source>
        <dbReference type="Proteomes" id="UP000325081"/>
    </source>
</evidence>
<comment type="caution">
    <text evidence="15">The sequence shown here is derived from an EMBL/GenBank/DDBJ whole genome shotgun (WGS) entry which is preliminary data.</text>
</comment>
<feature type="active site" evidence="12">
    <location>
        <position position="252"/>
    </location>
</feature>
<dbReference type="EC" id="3.2.1.15" evidence="3"/>
<comment type="subcellular location">
    <subcellularLocation>
        <location evidence="1">Secreted</location>
        <location evidence="1">Cell wall</location>
    </subcellularLocation>
</comment>
<dbReference type="PROSITE" id="PS00502">
    <property type="entry name" value="POLYGALACTURONASE"/>
    <property type="match status" value="1"/>
</dbReference>
<reference evidence="16" key="1">
    <citation type="journal article" date="2019" name="Curr. Biol.">
        <title>Genome Sequence of Striga asiatica Provides Insight into the Evolution of Plant Parasitism.</title>
        <authorList>
            <person name="Yoshida S."/>
            <person name="Kim S."/>
            <person name="Wafula E.K."/>
            <person name="Tanskanen J."/>
            <person name="Kim Y.M."/>
            <person name="Honaas L."/>
            <person name="Yang Z."/>
            <person name="Spallek T."/>
            <person name="Conn C.E."/>
            <person name="Ichihashi Y."/>
            <person name="Cheong K."/>
            <person name="Cui S."/>
            <person name="Der J.P."/>
            <person name="Gundlach H."/>
            <person name="Jiao Y."/>
            <person name="Hori C."/>
            <person name="Ishida J.K."/>
            <person name="Kasahara H."/>
            <person name="Kiba T."/>
            <person name="Kim M.S."/>
            <person name="Koo N."/>
            <person name="Laohavisit A."/>
            <person name="Lee Y.H."/>
            <person name="Lumba S."/>
            <person name="McCourt P."/>
            <person name="Mortimer J.C."/>
            <person name="Mutuku J.M."/>
            <person name="Nomura T."/>
            <person name="Sasaki-Sekimoto Y."/>
            <person name="Seto Y."/>
            <person name="Wang Y."/>
            <person name="Wakatake T."/>
            <person name="Sakakibara H."/>
            <person name="Demura T."/>
            <person name="Yamaguchi S."/>
            <person name="Yoneyama K."/>
            <person name="Manabe R.I."/>
            <person name="Nelson D.C."/>
            <person name="Schulman A.H."/>
            <person name="Timko M.P."/>
            <person name="dePamphilis C.W."/>
            <person name="Choi D."/>
            <person name="Shirasu K."/>
        </authorList>
    </citation>
    <scope>NUCLEOTIDE SEQUENCE [LARGE SCALE GENOMIC DNA]</scope>
    <source>
        <strain evidence="16">cv. UVA1</strain>
    </source>
</reference>
<keyword evidence="15" id="KW-0456">Lyase</keyword>
<evidence type="ECO:0000256" key="4">
    <source>
        <dbReference type="ARBA" id="ARBA00022512"/>
    </source>
</evidence>
<evidence type="ECO:0000313" key="15">
    <source>
        <dbReference type="EMBL" id="GER44135.1"/>
    </source>
</evidence>
<proteinExistence type="inferred from homology"/>
<keyword evidence="5" id="KW-0964">Secreted</keyword>
<evidence type="ECO:0000256" key="14">
    <source>
        <dbReference type="SAM" id="SignalP"/>
    </source>
</evidence>
<keyword evidence="9 13" id="KW-0326">Glycosidase</keyword>
<feature type="signal peptide" evidence="14">
    <location>
        <begin position="1"/>
        <end position="20"/>
    </location>
</feature>
<dbReference type="InterPro" id="IPR000743">
    <property type="entry name" value="Glyco_hydro_28"/>
</dbReference>
<keyword evidence="6 14" id="KW-0732">Signal</keyword>
<accession>A0A5A7QFS8</accession>
<sequence>MGNFALILILLGAFAGASQGWSHLKKSQNSTETSLNFDVTKFGAIGDGKTYDTRAFQSAWNAACAKEVDSVQITVPPGKTFLIYALKFEGPCKSSSITFQILGHIIAPPKSAWRKKETQWLNFLGIDGLTVDGNRVGLIDGLGQTWWDKVKGSSSRPTAMRFSRCNKLQIRGLKYINSQKNHISINECDYARISGLDIRAPQTSPNTDGIDISASTNLDIHDCVMATGDDCIAINGGTSDVRIKNIACGPGHGISIGSLGKGGLHEEVQRINISNCIFTRTQNGVRIKTWQGGSGFAKNIVFSDITFIEANNPVIIDQFYCPHLKCSKKASAVQVSDVTFSGLHGTSSCKNATVNLSCSETVPCNNIVLDDVDIESASEQNSASAHCVNAHGRANTQSPIVNCLKKNFKRY</sequence>
<dbReference type="SUPFAM" id="SSF51126">
    <property type="entry name" value="Pectin lyase-like"/>
    <property type="match status" value="1"/>
</dbReference>
<comment type="similarity">
    <text evidence="2 13">Belongs to the glycosyl hydrolase 28 family.</text>
</comment>
<dbReference type="SMART" id="SM00710">
    <property type="entry name" value="PbH1"/>
    <property type="match status" value="6"/>
</dbReference>
<dbReference type="GO" id="GO:0004650">
    <property type="term" value="F:polygalacturonase activity"/>
    <property type="evidence" value="ECO:0007669"/>
    <property type="project" value="UniProtKB-EC"/>
</dbReference>
<evidence type="ECO:0000256" key="6">
    <source>
        <dbReference type="ARBA" id="ARBA00022729"/>
    </source>
</evidence>
<dbReference type="GO" id="GO:0005975">
    <property type="term" value="P:carbohydrate metabolic process"/>
    <property type="evidence" value="ECO:0007669"/>
    <property type="project" value="InterPro"/>
</dbReference>
<evidence type="ECO:0000256" key="8">
    <source>
        <dbReference type="ARBA" id="ARBA00022801"/>
    </source>
</evidence>
<keyword evidence="10" id="KW-0961">Cell wall biogenesis/degradation</keyword>
<dbReference type="OrthoDB" id="187139at2759"/>